<feature type="compositionally biased region" description="Basic and acidic residues" evidence="8">
    <location>
        <begin position="717"/>
        <end position="729"/>
    </location>
</feature>
<dbReference type="GO" id="GO:0045003">
    <property type="term" value="P:double-strand break repair via synthesis-dependent strand annealing"/>
    <property type="evidence" value="ECO:0007669"/>
    <property type="project" value="TreeGrafter"/>
</dbReference>
<comment type="subcellular location">
    <subcellularLocation>
        <location evidence="1">Nucleus</location>
    </subcellularLocation>
</comment>
<dbReference type="CDD" id="cd18033">
    <property type="entry name" value="DEXDc_FANCM"/>
    <property type="match status" value="1"/>
</dbReference>
<dbReference type="Gene3D" id="3.40.50.300">
    <property type="entry name" value="P-loop containing nucleotide triphosphate hydrolases"/>
    <property type="match status" value="2"/>
</dbReference>
<feature type="region of interest" description="Disordered" evidence="8">
    <location>
        <begin position="893"/>
        <end position="970"/>
    </location>
</feature>
<keyword evidence="7" id="KW-0539">Nucleus</keyword>
<feature type="compositionally biased region" description="Basic and acidic residues" evidence="8">
    <location>
        <begin position="925"/>
        <end position="939"/>
    </location>
</feature>
<feature type="region of interest" description="Disordered" evidence="8">
    <location>
        <begin position="639"/>
        <end position="686"/>
    </location>
</feature>
<name>A0AAG5DRU2_ANOAO</name>
<dbReference type="GO" id="GO:0009378">
    <property type="term" value="F:four-way junction helicase activity"/>
    <property type="evidence" value="ECO:0007669"/>
    <property type="project" value="TreeGrafter"/>
</dbReference>
<dbReference type="SUPFAM" id="SSF52540">
    <property type="entry name" value="P-loop containing nucleoside triphosphate hydrolases"/>
    <property type="match status" value="1"/>
</dbReference>
<evidence type="ECO:0000313" key="11">
    <source>
        <dbReference type="EnsemblMetazoa" id="ENSAATROPP013549"/>
    </source>
</evidence>
<dbReference type="InterPro" id="IPR014001">
    <property type="entry name" value="Helicase_ATP-bd"/>
</dbReference>
<dbReference type="InterPro" id="IPR039686">
    <property type="entry name" value="FANCM/Mph1-like_ID"/>
</dbReference>
<evidence type="ECO:0000256" key="2">
    <source>
        <dbReference type="ARBA" id="ARBA00009889"/>
    </source>
</evidence>
<feature type="compositionally biased region" description="Basic and acidic residues" evidence="8">
    <location>
        <begin position="1162"/>
        <end position="1171"/>
    </location>
</feature>
<evidence type="ECO:0000256" key="7">
    <source>
        <dbReference type="ARBA" id="ARBA00023242"/>
    </source>
</evidence>
<feature type="region of interest" description="Disordered" evidence="8">
    <location>
        <begin position="1821"/>
        <end position="1864"/>
    </location>
</feature>
<comment type="similarity">
    <text evidence="2">Belongs to the DEAD box helicase family. DEAH subfamily. FANCM sub-subfamily.</text>
</comment>
<dbReference type="Pfam" id="PF00270">
    <property type="entry name" value="DEAD"/>
    <property type="match status" value="1"/>
</dbReference>
<evidence type="ECO:0000256" key="3">
    <source>
        <dbReference type="ARBA" id="ARBA00022741"/>
    </source>
</evidence>
<feature type="region of interest" description="Disordered" evidence="8">
    <location>
        <begin position="1235"/>
        <end position="1262"/>
    </location>
</feature>
<keyword evidence="12" id="KW-1185">Reference proteome</keyword>
<evidence type="ECO:0000313" key="12">
    <source>
        <dbReference type="Proteomes" id="UP000075880"/>
    </source>
</evidence>
<dbReference type="SMART" id="SM00487">
    <property type="entry name" value="DEXDc"/>
    <property type="match status" value="1"/>
</dbReference>
<dbReference type="FunFam" id="3.40.50.300:FF:000861">
    <property type="entry name" value="Fanconi anemia, complementation group M"/>
    <property type="match status" value="1"/>
</dbReference>
<dbReference type="GO" id="GO:0043138">
    <property type="term" value="F:3'-5' DNA helicase activity"/>
    <property type="evidence" value="ECO:0007669"/>
    <property type="project" value="InterPro"/>
</dbReference>
<evidence type="ECO:0000256" key="1">
    <source>
        <dbReference type="ARBA" id="ARBA00004123"/>
    </source>
</evidence>
<evidence type="ECO:0000259" key="9">
    <source>
        <dbReference type="PROSITE" id="PS51192"/>
    </source>
</evidence>
<dbReference type="Pfam" id="PF00271">
    <property type="entry name" value="Helicase_C"/>
    <property type="match status" value="1"/>
</dbReference>
<feature type="compositionally biased region" description="Basic and acidic residues" evidence="8">
    <location>
        <begin position="654"/>
        <end position="664"/>
    </location>
</feature>
<evidence type="ECO:0000259" key="10">
    <source>
        <dbReference type="PROSITE" id="PS51194"/>
    </source>
</evidence>
<proteinExistence type="inferred from homology"/>
<dbReference type="PROSITE" id="PS51192">
    <property type="entry name" value="HELICASE_ATP_BIND_1"/>
    <property type="match status" value="1"/>
</dbReference>
<evidence type="ECO:0000256" key="8">
    <source>
        <dbReference type="SAM" id="MobiDB-lite"/>
    </source>
</evidence>
<protein>
    <recommendedName>
        <fullName evidence="13">Fanconi anemia group M protein</fullName>
    </recommendedName>
</protein>
<dbReference type="GO" id="GO:0005634">
    <property type="term" value="C:nucleus"/>
    <property type="evidence" value="ECO:0007669"/>
    <property type="project" value="UniProtKB-SubCell"/>
</dbReference>
<dbReference type="InterPro" id="IPR001650">
    <property type="entry name" value="Helicase_C-like"/>
</dbReference>
<dbReference type="GO" id="GO:0016787">
    <property type="term" value="F:hydrolase activity"/>
    <property type="evidence" value="ECO:0007669"/>
    <property type="project" value="UniProtKB-KW"/>
</dbReference>
<dbReference type="GO" id="GO:0005524">
    <property type="term" value="F:ATP binding"/>
    <property type="evidence" value="ECO:0007669"/>
    <property type="project" value="UniProtKB-KW"/>
</dbReference>
<keyword evidence="5" id="KW-0347">Helicase</keyword>
<feature type="domain" description="Helicase C-terminal" evidence="10">
    <location>
        <begin position="451"/>
        <end position="612"/>
    </location>
</feature>
<organism evidence="11 12">
    <name type="scientific">Anopheles atroparvus</name>
    <name type="common">European mosquito</name>
    <dbReference type="NCBI Taxonomy" id="41427"/>
    <lineage>
        <taxon>Eukaryota</taxon>
        <taxon>Metazoa</taxon>
        <taxon>Ecdysozoa</taxon>
        <taxon>Arthropoda</taxon>
        <taxon>Hexapoda</taxon>
        <taxon>Insecta</taxon>
        <taxon>Pterygota</taxon>
        <taxon>Neoptera</taxon>
        <taxon>Endopterygota</taxon>
        <taxon>Diptera</taxon>
        <taxon>Nematocera</taxon>
        <taxon>Culicoidea</taxon>
        <taxon>Culicidae</taxon>
        <taxon>Anophelinae</taxon>
        <taxon>Anopheles</taxon>
    </lineage>
</organism>
<feature type="region of interest" description="Disordered" evidence="8">
    <location>
        <begin position="1689"/>
        <end position="1739"/>
    </location>
</feature>
<keyword evidence="3" id="KW-0547">Nucleotide-binding</keyword>
<dbReference type="Gene3D" id="1.20.1320.20">
    <property type="entry name" value="hef helicase domain"/>
    <property type="match status" value="1"/>
</dbReference>
<feature type="compositionally biased region" description="Low complexity" evidence="8">
    <location>
        <begin position="945"/>
        <end position="957"/>
    </location>
</feature>
<keyword evidence="4" id="KW-0378">Hydrolase</keyword>
<feature type="region of interest" description="Disordered" evidence="8">
    <location>
        <begin position="2023"/>
        <end position="2054"/>
    </location>
</feature>
<feature type="compositionally biased region" description="Polar residues" evidence="8">
    <location>
        <begin position="1854"/>
        <end position="1863"/>
    </location>
</feature>
<dbReference type="InterPro" id="IPR027417">
    <property type="entry name" value="P-loop_NTPase"/>
</dbReference>
<dbReference type="GO" id="GO:0000400">
    <property type="term" value="F:four-way junction DNA binding"/>
    <property type="evidence" value="ECO:0007669"/>
    <property type="project" value="TreeGrafter"/>
</dbReference>
<feature type="region of interest" description="Disordered" evidence="8">
    <location>
        <begin position="1546"/>
        <end position="1572"/>
    </location>
</feature>
<dbReference type="GO" id="GO:0036297">
    <property type="term" value="P:interstrand cross-link repair"/>
    <property type="evidence" value="ECO:0007669"/>
    <property type="project" value="TreeGrafter"/>
</dbReference>
<dbReference type="SMART" id="SM00490">
    <property type="entry name" value="HELICc"/>
    <property type="match status" value="1"/>
</dbReference>
<feature type="domain" description="Helicase ATP-binding" evidence="9">
    <location>
        <begin position="99"/>
        <end position="269"/>
    </location>
</feature>
<reference evidence="11" key="1">
    <citation type="submission" date="2024-04" db="UniProtKB">
        <authorList>
            <consortium name="EnsemblMetazoa"/>
        </authorList>
    </citation>
    <scope>IDENTIFICATION</scope>
    <source>
        <strain evidence="11">EBRO</strain>
    </source>
</reference>
<feature type="compositionally biased region" description="Polar residues" evidence="8">
    <location>
        <begin position="1704"/>
        <end position="1717"/>
    </location>
</feature>
<feature type="compositionally biased region" description="Polar residues" evidence="8">
    <location>
        <begin position="672"/>
        <end position="681"/>
    </location>
</feature>
<dbReference type="PANTHER" id="PTHR14025">
    <property type="entry name" value="FANCONI ANEMIA GROUP M FANCM FAMILY MEMBER"/>
    <property type="match status" value="1"/>
</dbReference>
<feature type="compositionally biased region" description="Polar residues" evidence="8">
    <location>
        <begin position="895"/>
        <end position="910"/>
    </location>
</feature>
<feature type="region of interest" description="Disordered" evidence="8">
    <location>
        <begin position="1949"/>
        <end position="2000"/>
    </location>
</feature>
<dbReference type="InterPro" id="IPR011545">
    <property type="entry name" value="DEAD/DEAH_box_helicase_dom"/>
</dbReference>
<dbReference type="PROSITE" id="PS51194">
    <property type="entry name" value="HELICASE_CTER"/>
    <property type="match status" value="1"/>
</dbReference>
<dbReference type="CDD" id="cd12091">
    <property type="entry name" value="FANCM_ID"/>
    <property type="match status" value="1"/>
</dbReference>
<feature type="compositionally biased region" description="Acidic residues" evidence="8">
    <location>
        <begin position="1963"/>
        <end position="1973"/>
    </location>
</feature>
<keyword evidence="6" id="KW-0067">ATP-binding</keyword>
<dbReference type="Proteomes" id="UP000075880">
    <property type="component" value="Unassembled WGS sequence"/>
</dbReference>
<feature type="region of interest" description="Disordered" evidence="8">
    <location>
        <begin position="714"/>
        <end position="738"/>
    </location>
</feature>
<sequence>MEEAPSRDDAPNTSRDVSGVLNASSYSLRDISDSESFAKADDAELLDESVLALLDKPYSQLQDRMHLRRQDQYDGFDNSTGSSWIYPTNYPVRQYQFTITKAALFKNTLVVLPTGLGKTFIAAVVMYNIYRWYPTGKVIFMAPTRPLVAQQIDACYRIMGIPRKDTAEITGKQQRKSRAELWQTKRVFYVTPQVVQADLCAPAQAFPVEQVRLVVIDEAHKAKGRYAYTEVIRMIAARNKHFRVLALSATPGRTLQDVAEVIQNLLISHIEVRWENSIDVSPYTFRRKLRTIVIPLGETIRTIRTELQQLVNPYMQRLCDANVLYCGNPALMTRGMLIMEQKRFRENSLLCRHPQHSTVNADFGVCVSMFHAIDLLVRHGIRALLNFFADGGEGASEKYFVAKDPLIKQFLERLRERYGGRNDGLDVPNGAAALPTTGDDDVEFGHPKFRILEEQLSTHFADHPDSKAIVFCEFRDSVAMIHRLLSQRAPLIRPKCIVGQGGTSGIRAVTQKEQIAAMKQFRDGVCNTLIATCVAEEGIDVGEVDLIVCFDITKNPTRFVQRIGRTGRQRVGRVLMLVTGGEEHDTLKRVLASKDRTNQQLARSKDIMRSLYRHSPRLVPAEFEPQCVEMFITIEQEDGAQGNAASGAGKRTSTKREHDIEEASKRRKVAGASTTTTSPKGTQDLRRFFQRPRARFPADGELDASERDVFSFVDQQPAERRPKQPDHTVSRPHTTPVDRCIRPGRSDQELAIERRVRPLVCHYELLKKQNFIHRQQLLDVPTVEQIRQRRKLAIIRSEVARQLLGPPRNAPCDTDQVVKIDDPFDLPSLRALPESYRFHCRASDDSPRFRTCASPPDVPPPVPPSPVIEAFTSNMFDSTLNLSDLEHTGNLGANRVTTGWESTTTVPSSANRKRTAPVDSPLMRAFDRSMRKRRLDDGRSAPVGTSHAKSHTSTASSVPAPETPPLTAQVASRRKLAEGAVPGRTPTVDSPLMRAFHRSVQKRSNSNGGQQGGADSILQRQMVLEFFKLDSLEQIFDDDSEEEPLRKDNTVTLVEARNDTNAGSSIQSTSVIDVSPEKQSEPEKESAPSGEEAEPTDRGESSRCISRKTSRFPALPDPDQENRSSSKNFNLGSPVLVLDESDDDLFGSLDSKKNEPTVVVPLERKEEELKNQRKQRTPTAKPILVERQQQEQPVGHGSHFEMIQKSPSVFAKRPRVASKSRLAPTKLNFSRLYPDQNRQLPSAPENNDVLPRPSPPVERTSSAFFNTCDSQMMSSPTSSAHRSSSKNFSLGLPVLVLDESDDDLFGLLDSKKNEPTVVVPLEQKEEELTNVRKQRTPTAKSILVEAQQQEHPVGHGSHFEMIQKSPSVFAKRPRVASKSRLAPTTLNFSRLCPDQNRQLPSAPENNDVLPRPSPPVERTSSAFFNTCDSQMMSSRTSSAHRSSSKNFSLGSPVLVLDESDDDLFGLLDSKKNEPPVVVPLEQKEEELTNQRKQRTPTAKSILVEAQQQEHPVGHGSHFEMIQKSPSVFAKRPRVASKSRLAPTKLNFSRLCPDPNRQLPSAPENNDVLPRPSPPVERALSAFFNTCDSQMMSSPTSSAHRSSSKNLSRGAPVLVLDESDDDLFVSLDSKKNEPTVVVPLERKEEELKNQRKQRTPTAKSILVERQQQEQPVGHGSHFEMIKKSTSVFAKRPRVASKSRLAPTKLNFSRQCPDQNRQLPSAAENNDVLPRPSPPVERTSSAFFNTCDSQMMSSPTASPLQPEADRAMDLNESTVIGHRLMRGRPMHHPITSNLESEDEAENVGSLTAGRLLTATMKEKLNDDDSDDIFEKGKSRSSCIRPNRKSTELPQTRPMMPSTSLATATRQNKRKKARATARCFFDSQAAVSGSEEEDEDEPNEWMGMDSFIDPGGSQSSQADATCVDMRAVYLQSVRSPMVARGGFKIPASRLFTEHDHSSPHPSMDLVDNDDEDDDGEHFENTSGKPDDVREEQEAMESSFINDEVVVEIDSELSELEQAELVLRERRRAAKRKRQQRTESERTNTKRRRRIIILSDSE</sequence>
<dbReference type="EnsemblMetazoa" id="ENSAATROPT015004">
    <property type="protein sequence ID" value="ENSAATROPP013549"/>
    <property type="gene ID" value="ENSAATROPG012197"/>
</dbReference>
<dbReference type="InterPro" id="IPR044749">
    <property type="entry name" value="FANCM_DEXDc"/>
</dbReference>
<evidence type="ECO:0008006" key="13">
    <source>
        <dbReference type="Google" id="ProtNLM"/>
    </source>
</evidence>
<evidence type="ECO:0000256" key="4">
    <source>
        <dbReference type="ARBA" id="ARBA00022801"/>
    </source>
</evidence>
<evidence type="ECO:0000256" key="6">
    <source>
        <dbReference type="ARBA" id="ARBA00022840"/>
    </source>
</evidence>
<feature type="region of interest" description="Disordered" evidence="8">
    <location>
        <begin position="1391"/>
        <end position="1419"/>
    </location>
</feature>
<accession>A0AAG5DRU2</accession>
<feature type="compositionally biased region" description="Polar residues" evidence="8">
    <location>
        <begin position="1059"/>
        <end position="1072"/>
    </location>
</feature>
<dbReference type="PANTHER" id="PTHR14025:SF20">
    <property type="entry name" value="FANCONI ANEMIA GROUP M PROTEIN"/>
    <property type="match status" value="1"/>
</dbReference>
<feature type="region of interest" description="Disordered" evidence="8">
    <location>
        <begin position="1056"/>
        <end position="1197"/>
    </location>
</feature>
<evidence type="ECO:0000256" key="5">
    <source>
        <dbReference type="ARBA" id="ARBA00022806"/>
    </source>
</evidence>
<feature type="compositionally biased region" description="Basic and acidic residues" evidence="8">
    <location>
        <begin position="1075"/>
        <end position="1086"/>
    </location>
</feature>
<feature type="compositionally biased region" description="Basic and acidic residues" evidence="8">
    <location>
        <begin position="1821"/>
        <end position="1831"/>
    </location>
</feature>